<evidence type="ECO:0000256" key="1">
    <source>
        <dbReference type="SAM" id="MobiDB-lite"/>
    </source>
</evidence>
<feature type="compositionally biased region" description="Basic and acidic residues" evidence="1">
    <location>
        <begin position="44"/>
        <end position="55"/>
    </location>
</feature>
<reference evidence="2 3" key="1">
    <citation type="journal article" date="2012" name="J. Bacteriol.">
        <title>Draft genome sequence of the nitrophenol-degrading actinomycete Rhodococcus imtechensis RKJ300.</title>
        <authorList>
            <person name="Vikram S."/>
            <person name="Kumar S."/>
            <person name="Subramanian S."/>
            <person name="Raghava G.P."/>
        </authorList>
    </citation>
    <scope>NUCLEOTIDE SEQUENCE [LARGE SCALE GENOMIC DNA]</scope>
    <source>
        <strain evidence="2 3">RKJ300</strain>
    </source>
</reference>
<name>I0WIJ7_RHOOP</name>
<evidence type="ECO:0000313" key="3">
    <source>
        <dbReference type="Proteomes" id="UP000006447"/>
    </source>
</evidence>
<proteinExistence type="predicted"/>
<accession>I0WIJ7</accession>
<comment type="caution">
    <text evidence="2">The sequence shown here is derived from an EMBL/GenBank/DDBJ whole genome shotgun (WGS) entry which is preliminary data.</text>
</comment>
<feature type="compositionally biased region" description="Basic and acidic residues" evidence="1">
    <location>
        <begin position="1"/>
        <end position="26"/>
    </location>
</feature>
<gene>
    <name evidence="2" type="ORF">W59_26946</name>
</gene>
<sequence>MSVPRARSDADWERQVATEQHGREPAPEDSWPATAGKQPSLVDHYQDARSAHEGDAASEDTSSESPMFLVATADRID</sequence>
<dbReference type="AlphaFoldDB" id="I0WIJ7"/>
<dbReference type="PATRIC" id="fig|1165867.3.peg.5508"/>
<feature type="region of interest" description="Disordered" evidence="1">
    <location>
        <begin position="1"/>
        <end position="77"/>
    </location>
</feature>
<dbReference type="Proteomes" id="UP000006447">
    <property type="component" value="Unassembled WGS sequence"/>
</dbReference>
<protein>
    <submittedName>
        <fullName evidence="2">Uncharacterized protein</fullName>
    </submittedName>
</protein>
<organism evidence="2 3">
    <name type="scientific">Rhodococcus opacus RKJ300 = JCM 13270</name>
    <dbReference type="NCBI Taxonomy" id="1165867"/>
    <lineage>
        <taxon>Bacteria</taxon>
        <taxon>Bacillati</taxon>
        <taxon>Actinomycetota</taxon>
        <taxon>Actinomycetes</taxon>
        <taxon>Mycobacteriales</taxon>
        <taxon>Nocardiaceae</taxon>
        <taxon>Rhodococcus</taxon>
    </lineage>
</organism>
<dbReference type="RefSeq" id="WP_007299820.1">
    <property type="nucleotide sequence ID" value="NZ_AJJH01000144.1"/>
</dbReference>
<evidence type="ECO:0000313" key="2">
    <source>
        <dbReference type="EMBL" id="EID76213.1"/>
    </source>
</evidence>
<dbReference type="EMBL" id="AJJH01000144">
    <property type="protein sequence ID" value="EID76213.1"/>
    <property type="molecule type" value="Genomic_DNA"/>
</dbReference>